<evidence type="ECO:0000256" key="1">
    <source>
        <dbReference type="ARBA" id="ARBA00006479"/>
    </source>
</evidence>
<reference evidence="2" key="2">
    <citation type="submission" date="2020-09" db="EMBL/GenBank/DDBJ databases">
        <authorList>
            <person name="Sun Q."/>
            <person name="Zhou Y."/>
        </authorList>
    </citation>
    <scope>NUCLEOTIDE SEQUENCE</scope>
    <source>
        <strain evidence="2">CGMCC 1.15178</strain>
    </source>
</reference>
<dbReference type="AlphaFoldDB" id="A0A917DUR3"/>
<dbReference type="SUPFAM" id="SSF53067">
    <property type="entry name" value="Actin-like ATPase domain"/>
    <property type="match status" value="1"/>
</dbReference>
<dbReference type="PANTHER" id="PTHR18964">
    <property type="entry name" value="ROK (REPRESSOR, ORF, KINASE) FAMILY"/>
    <property type="match status" value="1"/>
</dbReference>
<dbReference type="InterPro" id="IPR043129">
    <property type="entry name" value="ATPase_NBD"/>
</dbReference>
<comment type="similarity">
    <text evidence="1">Belongs to the ROK (NagC/XylR) family.</text>
</comment>
<gene>
    <name evidence="2" type="ORF">GCM10010911_32770</name>
</gene>
<organism evidence="2 3">
    <name type="scientific">Paenibacillus nasutitermitis</name>
    <dbReference type="NCBI Taxonomy" id="1652958"/>
    <lineage>
        <taxon>Bacteria</taxon>
        <taxon>Bacillati</taxon>
        <taxon>Bacillota</taxon>
        <taxon>Bacilli</taxon>
        <taxon>Bacillales</taxon>
        <taxon>Paenibacillaceae</taxon>
        <taxon>Paenibacillus</taxon>
    </lineage>
</organism>
<dbReference type="PANTHER" id="PTHR18964:SF149">
    <property type="entry name" value="BIFUNCTIONAL UDP-N-ACETYLGLUCOSAMINE 2-EPIMERASE_N-ACETYLMANNOSAMINE KINASE"/>
    <property type="match status" value="1"/>
</dbReference>
<evidence type="ECO:0000313" key="3">
    <source>
        <dbReference type="Proteomes" id="UP000612456"/>
    </source>
</evidence>
<evidence type="ECO:0000313" key="2">
    <source>
        <dbReference type="EMBL" id="GGD72317.1"/>
    </source>
</evidence>
<dbReference type="Gene3D" id="3.30.420.40">
    <property type="match status" value="2"/>
</dbReference>
<protein>
    <submittedName>
        <fullName evidence="2">Glucokinase</fullName>
    </submittedName>
</protein>
<reference evidence="2" key="1">
    <citation type="journal article" date="2014" name="Int. J. Syst. Evol. Microbiol.">
        <title>Complete genome sequence of Corynebacterium casei LMG S-19264T (=DSM 44701T), isolated from a smear-ripened cheese.</title>
        <authorList>
            <consortium name="US DOE Joint Genome Institute (JGI-PGF)"/>
            <person name="Walter F."/>
            <person name="Albersmeier A."/>
            <person name="Kalinowski J."/>
            <person name="Ruckert C."/>
        </authorList>
    </citation>
    <scope>NUCLEOTIDE SEQUENCE</scope>
    <source>
        <strain evidence="2">CGMCC 1.15178</strain>
    </source>
</reference>
<accession>A0A917DUR3</accession>
<keyword evidence="3" id="KW-1185">Reference proteome</keyword>
<sequence length="316" mass="33895">MIIAIDFGGTNIKIGLVDEGKMLAQTHLPSYSERGLRARLVVVEQEIYTLLQRQNAALPGCSGIGIATPGIVDTTRRTILSINNKYADAVGFDFEKWAQETFALPLLIENDARAALLGEVHYGIARGAKDAVLLTFGTGIGTSAMMNGQVIRGKHFQAGILGGHFSTDINGNVCNCGNKGCLEAQAGHWALSYAVKRHPDYLHSELSKLGILGYGDIIHAAHNKDVAGIDVLDELVAHWSAGIVNMIHAYDPEIVILSGGLMKSQQFLLAALYDNVNRMSWTPWGEVEIAVASDPDASVLLGLSSLFDSTDNGSVH</sequence>
<name>A0A917DUR3_9BACL</name>
<dbReference type="Proteomes" id="UP000612456">
    <property type="component" value="Unassembled WGS sequence"/>
</dbReference>
<dbReference type="RefSeq" id="WP_188992993.1">
    <property type="nucleotide sequence ID" value="NZ_BMHP01000002.1"/>
</dbReference>
<comment type="caution">
    <text evidence="2">The sequence shown here is derived from an EMBL/GenBank/DDBJ whole genome shotgun (WGS) entry which is preliminary data.</text>
</comment>
<dbReference type="Pfam" id="PF00480">
    <property type="entry name" value="ROK"/>
    <property type="match status" value="1"/>
</dbReference>
<dbReference type="InterPro" id="IPR000600">
    <property type="entry name" value="ROK"/>
</dbReference>
<proteinExistence type="inferred from homology"/>
<dbReference type="EMBL" id="BMHP01000002">
    <property type="protein sequence ID" value="GGD72317.1"/>
    <property type="molecule type" value="Genomic_DNA"/>
</dbReference>